<organism evidence="1 2">
    <name type="scientific">Tritrichomonas foetus</name>
    <dbReference type="NCBI Taxonomy" id="1144522"/>
    <lineage>
        <taxon>Eukaryota</taxon>
        <taxon>Metamonada</taxon>
        <taxon>Parabasalia</taxon>
        <taxon>Tritrichomonadida</taxon>
        <taxon>Tritrichomonadidae</taxon>
        <taxon>Tritrichomonas</taxon>
    </lineage>
</organism>
<sequence length="604" mass="69204">MMAEIKFRNFRRMTKYKFKFFPKNKMTEIDIAKLMETPADKLNAHESLQLLQHVLHNKDLLKSDHLDIALRHRHFKRAIELINAGVTSPNMIDLISSLLESPVSLDTDFHFFLLFCVISGIDCHEILSHISSFCDENIESAMILIIPILYSNTNIDEIPNSKHPFDSVISAYKSGECAPYSFIKSVFEESIEKFKGSSLLRFSETSSTFKSTEIINRIKELSNALTVTVKGLSNTTQQTHLDQFKNKFNINISDLEKFLTENLLKATRALRSAVAQTNMILYQVDSLQSEVSFCLENFVNKIIVDSENSELSEKIQNSINEIRNICLKFATEIDAKFDFTTSAHSLLFLSTISAILVSYSQNGDFEKFNKSIKKLKEILENISEKLKTDVSDFTLLSEVLSLNKEINNKNNEMYQTVHYASDKLLLSLHFCECLNLEAIIKEEATLYAENATFYPKAYRTVFTKMIKPATKTNISVVRQQRDSLYQEILNRIATFINKLKLIPGMRNDTRYTDFTPTEKWTWPKIPNISFPGTPEEVRKVLLLRAEIYNLAEEYEVSLSTAMCITCKKAIASIVCPKCKKLVLCYSCKEKSHKCPVENCDVTFN</sequence>
<dbReference type="RefSeq" id="XP_068347208.1">
    <property type="nucleotide sequence ID" value="XM_068512811.1"/>
</dbReference>
<dbReference type="AlphaFoldDB" id="A0A1J4J7B0"/>
<evidence type="ECO:0000313" key="1">
    <source>
        <dbReference type="EMBL" id="OHS94071.1"/>
    </source>
</evidence>
<proteinExistence type="predicted"/>
<protein>
    <submittedName>
        <fullName evidence="1">Uncharacterized protein</fullName>
    </submittedName>
</protein>
<dbReference type="OrthoDB" id="10613354at2759"/>
<dbReference type="EMBL" id="MLAK01001351">
    <property type="protein sequence ID" value="OHS94071.1"/>
    <property type="molecule type" value="Genomic_DNA"/>
</dbReference>
<reference evidence="1" key="1">
    <citation type="submission" date="2016-10" db="EMBL/GenBank/DDBJ databases">
        <authorList>
            <person name="Benchimol M."/>
            <person name="Almeida L.G."/>
            <person name="Vasconcelos A.T."/>
            <person name="Perreira-Neves A."/>
            <person name="Rosa I.A."/>
            <person name="Tasca T."/>
            <person name="Bogo M.R."/>
            <person name="de Souza W."/>
        </authorList>
    </citation>
    <scope>NUCLEOTIDE SEQUENCE [LARGE SCALE GENOMIC DNA]</scope>
    <source>
        <strain evidence="1">K</strain>
    </source>
</reference>
<accession>A0A1J4J7B0</accession>
<name>A0A1J4J7B0_9EUKA</name>
<comment type="caution">
    <text evidence="1">The sequence shown here is derived from an EMBL/GenBank/DDBJ whole genome shotgun (WGS) entry which is preliminary data.</text>
</comment>
<evidence type="ECO:0000313" key="2">
    <source>
        <dbReference type="Proteomes" id="UP000179807"/>
    </source>
</evidence>
<keyword evidence="2" id="KW-1185">Reference proteome</keyword>
<dbReference type="Proteomes" id="UP000179807">
    <property type="component" value="Unassembled WGS sequence"/>
</dbReference>
<dbReference type="GeneID" id="94847515"/>
<gene>
    <name evidence="1" type="ORF">TRFO_39738</name>
</gene>
<dbReference type="VEuPathDB" id="TrichDB:TRFO_39738"/>